<keyword evidence="3" id="KW-1185">Reference proteome</keyword>
<protein>
    <submittedName>
        <fullName evidence="2">Uncharacterized protein</fullName>
    </submittedName>
</protein>
<feature type="compositionally biased region" description="Basic and acidic residues" evidence="1">
    <location>
        <begin position="101"/>
        <end position="116"/>
    </location>
</feature>
<dbReference type="EMBL" id="SRLO01001859">
    <property type="protein sequence ID" value="TNN34953.1"/>
    <property type="molecule type" value="Genomic_DNA"/>
</dbReference>
<gene>
    <name evidence="2" type="ORF">EYF80_054879</name>
</gene>
<reference evidence="2 3" key="1">
    <citation type="submission" date="2019-03" db="EMBL/GenBank/DDBJ databases">
        <title>First draft genome of Liparis tanakae, snailfish: a comprehensive survey of snailfish specific genes.</title>
        <authorList>
            <person name="Kim W."/>
            <person name="Song I."/>
            <person name="Jeong J.-H."/>
            <person name="Kim D."/>
            <person name="Kim S."/>
            <person name="Ryu S."/>
            <person name="Song J.Y."/>
            <person name="Lee S.K."/>
        </authorList>
    </citation>
    <scope>NUCLEOTIDE SEQUENCE [LARGE SCALE GENOMIC DNA]</scope>
    <source>
        <tissue evidence="2">Muscle</tissue>
    </source>
</reference>
<evidence type="ECO:0000256" key="1">
    <source>
        <dbReference type="SAM" id="MobiDB-lite"/>
    </source>
</evidence>
<proteinExistence type="predicted"/>
<evidence type="ECO:0000313" key="3">
    <source>
        <dbReference type="Proteomes" id="UP000314294"/>
    </source>
</evidence>
<accession>A0A4Z2F1W6</accession>
<sequence>MLSLRTEGGKTVAVAPFSVRRGVDPPARGPRGPGAPAPPANNGPREDGPSAIRSEMEGLQLQTASARGGRRGSGPTLFFCFIWSETRSLASQRRSKNNVRTSDDSEGKQRAGEDTARSVSPG</sequence>
<evidence type="ECO:0000313" key="2">
    <source>
        <dbReference type="EMBL" id="TNN34953.1"/>
    </source>
</evidence>
<dbReference type="Proteomes" id="UP000314294">
    <property type="component" value="Unassembled WGS sequence"/>
</dbReference>
<organism evidence="2 3">
    <name type="scientific">Liparis tanakae</name>
    <name type="common">Tanaka's snailfish</name>
    <dbReference type="NCBI Taxonomy" id="230148"/>
    <lineage>
        <taxon>Eukaryota</taxon>
        <taxon>Metazoa</taxon>
        <taxon>Chordata</taxon>
        <taxon>Craniata</taxon>
        <taxon>Vertebrata</taxon>
        <taxon>Euteleostomi</taxon>
        <taxon>Actinopterygii</taxon>
        <taxon>Neopterygii</taxon>
        <taxon>Teleostei</taxon>
        <taxon>Neoteleostei</taxon>
        <taxon>Acanthomorphata</taxon>
        <taxon>Eupercaria</taxon>
        <taxon>Perciformes</taxon>
        <taxon>Cottioidei</taxon>
        <taxon>Cottales</taxon>
        <taxon>Liparidae</taxon>
        <taxon>Liparis</taxon>
    </lineage>
</organism>
<comment type="caution">
    <text evidence="2">The sequence shown here is derived from an EMBL/GenBank/DDBJ whole genome shotgun (WGS) entry which is preliminary data.</text>
</comment>
<feature type="region of interest" description="Disordered" evidence="1">
    <location>
        <begin position="1"/>
        <end position="74"/>
    </location>
</feature>
<dbReference type="AlphaFoldDB" id="A0A4Z2F1W6"/>
<feature type="region of interest" description="Disordered" evidence="1">
    <location>
        <begin position="88"/>
        <end position="122"/>
    </location>
</feature>
<name>A0A4Z2F1W6_9TELE</name>